<sequence>MKRKKILLCILFLCILFSCAKTTTIKAQEEKVTTADISQIFQHKNNNEIVISYILEAEKELIVKTSEDKVIDLDALKNELGEDKIDSNAEQNEFKLKLDKPDGLSFRLLTNNEKPFTLTILKSDSEKIFDYDLNKIENKSNVATQTGDDSNETCWVFSEFLKVSEGPILEHSDGSSTRPLLYFGDYNMAISRASISESYATKGNSRNNSLTAANSAILYSEPNSKILDGPKADGNHIYTSHYGDHQEEDYDASEIINMGISQRGIEDKSKGSPRNFISNNLYNYVIPTDGKGVPGVSGPDILGEAYGLPETPKFYYRTNPQTGLEEQKMVYKQRAFYVPKKNHPNPEITTTIKQSFNDMGRVVTKITFKNTGNYYFTKFVGFSNQDFSLNKDGREITDKNRKRIGNYVPMKTLGKKRGMYIQSGDNQVRHSVYVNNPDGPNAWAARSTAKSYKAYKGFAYNPGLIGLIPLTERYYPWKGGKNRFNPGIFNPPTNFYDKKKDQYKSPYVHSKLFNAFEDLNDRGDTDDSSAAGTRLGMKAINNNKFYSQWDSGLTMRTTMIDLPIGKATTLQYVSQTDVRGTTFNPVIELDLHGTEDDPQLLPTDASALPLTGSWYDYDSTKATMHYSIDSDKDEDYQILFNTDQSSDDAFNGRHHEIENQKINLKNLDKGTHVIRFYMEDAEGNRSPVKTHYIRFIRESTEAPQFIITTPQSNQKSPHDPMDTDLELSGYWTDKDSKEIKEISYTLDNDPTKKVIFKDLKNDKLGAMVDWNLDELSISDCNDFKLHKLTFTITDDKNLTGTEEFYFQHQPGGLKLSAPEEIDLGTVAVTPNGSSLASPKIDAGRVILDDFRQKNSGPVAVSLSMDTFYKLEENTHHDTGVDPDGEDEDEYRLEKESIGHTAYWDKKLVDSHNFIIGETNGKNTSDWQYSTDFTDQILKKLQLSFNSTNGGSMGTYVSHWTWQTVDSIE</sequence>
<feature type="signal peptide" evidence="1">
    <location>
        <begin position="1"/>
        <end position="20"/>
    </location>
</feature>
<organism evidence="2 3">
    <name type="scientific">Companilactobacillus suantsaicola</name>
    <dbReference type="NCBI Taxonomy" id="2487723"/>
    <lineage>
        <taxon>Bacteria</taxon>
        <taxon>Bacillati</taxon>
        <taxon>Bacillota</taxon>
        <taxon>Bacilli</taxon>
        <taxon>Lactobacillales</taxon>
        <taxon>Lactobacillaceae</taxon>
        <taxon>Companilactobacillus</taxon>
    </lineage>
</organism>
<evidence type="ECO:0000256" key="1">
    <source>
        <dbReference type="SAM" id="SignalP"/>
    </source>
</evidence>
<dbReference type="EMBL" id="RKLY01000027">
    <property type="protein sequence ID" value="TGD22102.1"/>
    <property type="molecule type" value="Genomic_DNA"/>
</dbReference>
<evidence type="ECO:0000313" key="3">
    <source>
        <dbReference type="Proteomes" id="UP000298021"/>
    </source>
</evidence>
<proteinExistence type="predicted"/>
<comment type="caution">
    <text evidence="2">The sequence shown here is derived from an EMBL/GenBank/DDBJ whole genome shotgun (WGS) entry which is preliminary data.</text>
</comment>
<protein>
    <recommendedName>
        <fullName evidence="4">WxL domain-containing protein</fullName>
    </recommendedName>
</protein>
<dbReference type="PROSITE" id="PS51257">
    <property type="entry name" value="PROKAR_LIPOPROTEIN"/>
    <property type="match status" value="1"/>
</dbReference>
<dbReference type="OrthoDB" id="2312593at2"/>
<keyword evidence="1" id="KW-0732">Signal</keyword>
<dbReference type="Proteomes" id="UP000298021">
    <property type="component" value="Unassembled WGS sequence"/>
</dbReference>
<dbReference type="RefSeq" id="WP_135373788.1">
    <property type="nucleotide sequence ID" value="NZ_RKLY01000027.1"/>
</dbReference>
<keyword evidence="3" id="KW-1185">Reference proteome</keyword>
<accession>A0A4Z0JJZ2</accession>
<feature type="chain" id="PRO_5038752326" description="WxL domain-containing protein" evidence="1">
    <location>
        <begin position="21"/>
        <end position="968"/>
    </location>
</feature>
<evidence type="ECO:0000313" key="2">
    <source>
        <dbReference type="EMBL" id="TGD22102.1"/>
    </source>
</evidence>
<gene>
    <name evidence="2" type="ORF">EGT49_09705</name>
</gene>
<evidence type="ECO:0008006" key="4">
    <source>
        <dbReference type="Google" id="ProtNLM"/>
    </source>
</evidence>
<dbReference type="AlphaFoldDB" id="A0A4Z0JJZ2"/>
<reference evidence="2 3" key="1">
    <citation type="submission" date="2018-10" db="EMBL/GenBank/DDBJ databases">
        <title>Lactobacillus sp. R7 and Lactobacillus sp. R19 isolated from fermented mustard green product of Taiwan.</title>
        <authorList>
            <person name="Lin S.-T."/>
        </authorList>
    </citation>
    <scope>NUCLEOTIDE SEQUENCE [LARGE SCALE GENOMIC DNA]</scope>
    <source>
        <strain evidence="2 3">BCRC 81127</strain>
    </source>
</reference>
<name>A0A4Z0JJZ2_9LACO</name>